<dbReference type="InterPro" id="IPR019734">
    <property type="entry name" value="TPR_rpt"/>
</dbReference>
<gene>
    <name evidence="9" type="ORF">HUT08_30750</name>
</gene>
<dbReference type="InterPro" id="IPR016032">
    <property type="entry name" value="Sig_transdc_resp-reg_C-effctor"/>
</dbReference>
<dbReference type="Pfam" id="PF03704">
    <property type="entry name" value="BTAD"/>
    <property type="match status" value="1"/>
</dbReference>
<dbReference type="SMART" id="SM00028">
    <property type="entry name" value="TPR"/>
    <property type="match status" value="4"/>
</dbReference>
<dbReference type="Pfam" id="PF00486">
    <property type="entry name" value="Trans_reg_C"/>
    <property type="match status" value="1"/>
</dbReference>
<keyword evidence="2" id="KW-0902">Two-component regulatory system</keyword>
<dbReference type="InterPro" id="IPR036388">
    <property type="entry name" value="WH-like_DNA-bd_sf"/>
</dbReference>
<dbReference type="InterPro" id="IPR001867">
    <property type="entry name" value="OmpR/PhoB-type_DNA-bd"/>
</dbReference>
<dbReference type="InterPro" id="IPR011990">
    <property type="entry name" value="TPR-like_helical_dom_sf"/>
</dbReference>
<name>A0A7H8NFD9_9ACTN</name>
<keyword evidence="10" id="KW-1185">Reference proteome</keyword>
<dbReference type="Proteomes" id="UP000509303">
    <property type="component" value="Chromosome"/>
</dbReference>
<evidence type="ECO:0000313" key="9">
    <source>
        <dbReference type="EMBL" id="QKW53193.1"/>
    </source>
</evidence>
<protein>
    <submittedName>
        <fullName evidence="9">Winged helix-turn-helix domain-containing protein</fullName>
    </submittedName>
</protein>
<dbReference type="InterPro" id="IPR005158">
    <property type="entry name" value="BTAD"/>
</dbReference>
<proteinExistence type="inferred from homology"/>
<dbReference type="SUPFAM" id="SSF48452">
    <property type="entry name" value="TPR-like"/>
    <property type="match status" value="2"/>
</dbReference>
<keyword evidence="4 6" id="KW-0238">DNA-binding</keyword>
<feature type="DNA-binding region" description="OmpR/PhoB-type" evidence="6">
    <location>
        <begin position="1"/>
        <end position="91"/>
    </location>
</feature>
<dbReference type="InterPro" id="IPR051677">
    <property type="entry name" value="AfsR-DnrI-RedD_regulator"/>
</dbReference>
<dbReference type="GO" id="GO:0006355">
    <property type="term" value="P:regulation of DNA-templated transcription"/>
    <property type="evidence" value="ECO:0007669"/>
    <property type="project" value="InterPro"/>
</dbReference>
<sequence>MEVTGEPPEERVLTPRAAKPRVVLASLLVRADRVVSVDALADELWGGSPPRTPTATIQVYVSHLRKTLQAADPDGGRDALVTRSPGYVLHPRPGQLDLADFEELHDRGRAALERGDHAAAADLHRRALALWRGPLLADTPHGALLGGAAAWAAEVRVSALEQRVRADLQLGRHHELVGELRSLVAEHPLREELHAHLMLALFRTERQSEALRVYARLREALIDELGTEPGPPLRRLHHRVLAADQELMAPDRALAPQTSALRPGRLAASLPAADPAFTGRAAALAEVERLVRCAPAGGCVAIAGPAGVGKTALAVEAAHRAADAFADGPVFLDLCPPGRGPLSAAEAMGRLVRRAGAMGPLPTDPQELTDLVQRLFAGRRTLLVVDNAASEAQVRPLLPTGPGSVTLLTSRRLLAGLRGMRPVVLSAPDRAEAVAMFEAAATLAHPVDEPEAVARVVEWCGGLPLALRVAAAQLVARPHWTVATLADRLADEGTRLSGLTAGDVDVRASLRAAYREASAPERWAFRLLGLVPPGAFGLWLAAAVLGVAAREAQRLLEALVDARLVEVARADGAGPDRYRLHALWRLLAVESLADESPATVREATRRMCAAYADAASYADALFAPGRRDDEGVYHRGGAPPDGDTGAPWPGAAPATWAAGPESAAHPGHGAWRGVGGGSGAGGPAERAERAETVGWGLATSGCGLATDPRQSAAAPTGPAAEAPWPAGPRRAPTYPAHLPVTRAPAGPTGAASPPNATGAPRAGLDDPRSWPPAEPVADGRSWYVEAVGPHPLDWFAAERGRLVAVVTAAHAARLWRPTIRLADSLSAGLEALAAWDDWQATHALGLDAARRCGDRRAAARLLRSLGDLHWQRRRLALAREHYRQARLAAWEVADSREYGRTLVALAELSLDTGQVADATRLLTSALAVASTPMDTRGRYEALRALALVALETGDPGAARRSLDECLELAEALRDRRLEDYARRALRALRAGRPRGRTDAPTARWARPSGVEVRPGVWRLRTPAPF</sequence>
<feature type="region of interest" description="Disordered" evidence="7">
    <location>
        <begin position="631"/>
        <end position="774"/>
    </location>
</feature>
<dbReference type="PANTHER" id="PTHR35807">
    <property type="entry name" value="TRANSCRIPTIONAL REGULATOR REDD-RELATED"/>
    <property type="match status" value="1"/>
</dbReference>
<reference evidence="9 10" key="1">
    <citation type="submission" date="2020-06" db="EMBL/GenBank/DDBJ databases">
        <title>Genome mining for natural products.</title>
        <authorList>
            <person name="Zhang B."/>
            <person name="Shi J."/>
            <person name="Ge H."/>
        </authorList>
    </citation>
    <scope>NUCLEOTIDE SEQUENCE [LARGE SCALE GENOMIC DNA]</scope>
    <source>
        <strain evidence="9 10">NA00687</strain>
    </source>
</reference>
<dbReference type="Gene3D" id="1.25.40.10">
    <property type="entry name" value="Tetratricopeptide repeat domain"/>
    <property type="match status" value="2"/>
</dbReference>
<dbReference type="RefSeq" id="WP_176164902.1">
    <property type="nucleotide sequence ID" value="NZ_CP054929.1"/>
</dbReference>
<evidence type="ECO:0000259" key="8">
    <source>
        <dbReference type="PROSITE" id="PS51755"/>
    </source>
</evidence>
<dbReference type="SUPFAM" id="SSF52540">
    <property type="entry name" value="P-loop containing nucleoside triphosphate hydrolases"/>
    <property type="match status" value="1"/>
</dbReference>
<accession>A0A7H8NFD9</accession>
<evidence type="ECO:0000256" key="2">
    <source>
        <dbReference type="ARBA" id="ARBA00023012"/>
    </source>
</evidence>
<dbReference type="Gene3D" id="1.10.10.10">
    <property type="entry name" value="Winged helix-like DNA-binding domain superfamily/Winged helix DNA-binding domain"/>
    <property type="match status" value="1"/>
</dbReference>
<dbReference type="SMART" id="SM00862">
    <property type="entry name" value="Trans_reg_C"/>
    <property type="match status" value="1"/>
</dbReference>
<dbReference type="PANTHER" id="PTHR35807:SF1">
    <property type="entry name" value="TRANSCRIPTIONAL REGULATOR REDD"/>
    <property type="match status" value="1"/>
</dbReference>
<dbReference type="PROSITE" id="PS51755">
    <property type="entry name" value="OMPR_PHOB"/>
    <property type="match status" value="1"/>
</dbReference>
<feature type="compositionally biased region" description="Low complexity" evidence="7">
    <location>
        <begin position="636"/>
        <end position="660"/>
    </location>
</feature>
<feature type="domain" description="OmpR/PhoB-type" evidence="8">
    <location>
        <begin position="1"/>
        <end position="91"/>
    </location>
</feature>
<dbReference type="AlphaFoldDB" id="A0A7H8NFD9"/>
<evidence type="ECO:0000256" key="7">
    <source>
        <dbReference type="SAM" id="MobiDB-lite"/>
    </source>
</evidence>
<comment type="similarity">
    <text evidence="1">Belongs to the AfsR/DnrI/RedD regulatory family.</text>
</comment>
<dbReference type="SUPFAM" id="SSF46894">
    <property type="entry name" value="C-terminal effector domain of the bipartite response regulators"/>
    <property type="match status" value="1"/>
</dbReference>
<dbReference type="GO" id="GO:0000160">
    <property type="term" value="P:phosphorelay signal transduction system"/>
    <property type="evidence" value="ECO:0007669"/>
    <property type="project" value="UniProtKB-KW"/>
</dbReference>
<keyword evidence="5" id="KW-0804">Transcription</keyword>
<evidence type="ECO:0000256" key="6">
    <source>
        <dbReference type="PROSITE-ProRule" id="PRU01091"/>
    </source>
</evidence>
<organism evidence="9 10">
    <name type="scientific">Streptomyces buecherae</name>
    <dbReference type="NCBI Taxonomy" id="2763006"/>
    <lineage>
        <taxon>Bacteria</taxon>
        <taxon>Bacillati</taxon>
        <taxon>Actinomycetota</taxon>
        <taxon>Actinomycetes</taxon>
        <taxon>Kitasatosporales</taxon>
        <taxon>Streptomycetaceae</taxon>
        <taxon>Streptomyces</taxon>
    </lineage>
</organism>
<evidence type="ECO:0000256" key="1">
    <source>
        <dbReference type="ARBA" id="ARBA00005820"/>
    </source>
</evidence>
<evidence type="ECO:0000256" key="5">
    <source>
        <dbReference type="ARBA" id="ARBA00023163"/>
    </source>
</evidence>
<dbReference type="SMART" id="SM01043">
    <property type="entry name" value="BTAD"/>
    <property type="match status" value="1"/>
</dbReference>
<dbReference type="GO" id="GO:0003677">
    <property type="term" value="F:DNA binding"/>
    <property type="evidence" value="ECO:0007669"/>
    <property type="project" value="UniProtKB-UniRule"/>
</dbReference>
<evidence type="ECO:0000256" key="3">
    <source>
        <dbReference type="ARBA" id="ARBA00023015"/>
    </source>
</evidence>
<dbReference type="CDD" id="cd15831">
    <property type="entry name" value="BTAD"/>
    <property type="match status" value="1"/>
</dbReference>
<feature type="compositionally biased region" description="Low complexity" evidence="7">
    <location>
        <begin position="712"/>
        <end position="760"/>
    </location>
</feature>
<dbReference type="InterPro" id="IPR027417">
    <property type="entry name" value="P-loop_NTPase"/>
</dbReference>
<evidence type="ECO:0000256" key="4">
    <source>
        <dbReference type="ARBA" id="ARBA00023125"/>
    </source>
</evidence>
<dbReference type="PRINTS" id="PR00364">
    <property type="entry name" value="DISEASERSIST"/>
</dbReference>
<feature type="compositionally biased region" description="Gly residues" evidence="7">
    <location>
        <begin position="670"/>
        <end position="682"/>
    </location>
</feature>
<evidence type="ECO:0000313" key="10">
    <source>
        <dbReference type="Proteomes" id="UP000509303"/>
    </source>
</evidence>
<dbReference type="EMBL" id="CP054929">
    <property type="protein sequence ID" value="QKW53193.1"/>
    <property type="molecule type" value="Genomic_DNA"/>
</dbReference>
<dbReference type="Gene3D" id="3.40.50.300">
    <property type="entry name" value="P-loop containing nucleotide triphosphate hydrolases"/>
    <property type="match status" value="1"/>
</dbReference>
<keyword evidence="3" id="KW-0805">Transcription regulation</keyword>